<reference evidence="1 2" key="1">
    <citation type="journal article" date="2018" name="Sci. Rep.">
        <title>Genomic signatures of local adaptation to the degree of environmental predictability in rotifers.</title>
        <authorList>
            <person name="Franch-Gras L."/>
            <person name="Hahn C."/>
            <person name="Garcia-Roger E.M."/>
            <person name="Carmona M.J."/>
            <person name="Serra M."/>
            <person name="Gomez A."/>
        </authorList>
    </citation>
    <scope>NUCLEOTIDE SEQUENCE [LARGE SCALE GENOMIC DNA]</scope>
    <source>
        <strain evidence="1">HYR1</strain>
    </source>
</reference>
<organism evidence="1 2">
    <name type="scientific">Brachionus plicatilis</name>
    <name type="common">Marine rotifer</name>
    <name type="synonym">Brachionus muelleri</name>
    <dbReference type="NCBI Taxonomy" id="10195"/>
    <lineage>
        <taxon>Eukaryota</taxon>
        <taxon>Metazoa</taxon>
        <taxon>Spiralia</taxon>
        <taxon>Gnathifera</taxon>
        <taxon>Rotifera</taxon>
        <taxon>Eurotatoria</taxon>
        <taxon>Monogononta</taxon>
        <taxon>Pseudotrocha</taxon>
        <taxon>Ploima</taxon>
        <taxon>Brachionidae</taxon>
        <taxon>Brachionus</taxon>
    </lineage>
</organism>
<gene>
    <name evidence="1" type="ORF">BpHYR1_052667</name>
</gene>
<dbReference type="EMBL" id="REGN01006353">
    <property type="protein sequence ID" value="RNA09877.1"/>
    <property type="molecule type" value="Genomic_DNA"/>
</dbReference>
<protein>
    <submittedName>
        <fullName evidence="1">Uncharacterized protein</fullName>
    </submittedName>
</protein>
<keyword evidence="2" id="KW-1185">Reference proteome</keyword>
<dbReference type="AlphaFoldDB" id="A0A3M7QEL1"/>
<evidence type="ECO:0000313" key="2">
    <source>
        <dbReference type="Proteomes" id="UP000276133"/>
    </source>
</evidence>
<proteinExistence type="predicted"/>
<sequence>MLDTFKILCIRKFGSFALCDQSITENVFKFQWIQDSQVKIGDQDILVVREICLLGFIIDQILNLTKFASNLSTKIFILPNSNNLIEPIAKSKCVAKFELFNLNILFVNQSLEAWALAC</sequence>
<name>A0A3M7QEL1_BRAPC</name>
<comment type="caution">
    <text evidence="1">The sequence shown here is derived from an EMBL/GenBank/DDBJ whole genome shotgun (WGS) entry which is preliminary data.</text>
</comment>
<dbReference type="Proteomes" id="UP000276133">
    <property type="component" value="Unassembled WGS sequence"/>
</dbReference>
<accession>A0A3M7QEL1</accession>
<evidence type="ECO:0000313" key="1">
    <source>
        <dbReference type="EMBL" id="RNA09877.1"/>
    </source>
</evidence>